<feature type="transmembrane region" description="Helical" evidence="5">
    <location>
        <begin position="239"/>
        <end position="259"/>
    </location>
</feature>
<comment type="subcellular location">
    <subcellularLocation>
        <location evidence="1">Membrane</location>
        <topology evidence="1">Multi-pass membrane protein</topology>
    </subcellularLocation>
</comment>
<dbReference type="Proteomes" id="UP000326950">
    <property type="component" value="Unassembled WGS sequence"/>
</dbReference>
<feature type="transmembrane region" description="Helical" evidence="5">
    <location>
        <begin position="123"/>
        <end position="141"/>
    </location>
</feature>
<evidence type="ECO:0000256" key="1">
    <source>
        <dbReference type="ARBA" id="ARBA00004141"/>
    </source>
</evidence>
<evidence type="ECO:0000256" key="4">
    <source>
        <dbReference type="ARBA" id="ARBA00023136"/>
    </source>
</evidence>
<feature type="transmembrane region" description="Helical" evidence="5">
    <location>
        <begin position="86"/>
        <end position="111"/>
    </location>
</feature>
<dbReference type="InterPro" id="IPR007568">
    <property type="entry name" value="RTA1"/>
</dbReference>
<proteinExistence type="predicted"/>
<keyword evidence="2 5" id="KW-0812">Transmembrane</keyword>
<name>A0A5N6UH56_ASPTM</name>
<reference evidence="6 7" key="1">
    <citation type="submission" date="2019-04" db="EMBL/GenBank/DDBJ databases">
        <title>Friends and foes A comparative genomics study of 23 Aspergillus species from section Flavi.</title>
        <authorList>
            <consortium name="DOE Joint Genome Institute"/>
            <person name="Kjaerbolling I."/>
            <person name="Vesth T."/>
            <person name="Frisvad J.C."/>
            <person name="Nybo J.L."/>
            <person name="Theobald S."/>
            <person name="Kildgaard S."/>
            <person name="Isbrandt T."/>
            <person name="Kuo A."/>
            <person name="Sato A."/>
            <person name="Lyhne E.K."/>
            <person name="Kogle M.E."/>
            <person name="Wiebenga A."/>
            <person name="Kun R.S."/>
            <person name="Lubbers R.J."/>
            <person name="Makela M.R."/>
            <person name="Barry K."/>
            <person name="Chovatia M."/>
            <person name="Clum A."/>
            <person name="Daum C."/>
            <person name="Haridas S."/>
            <person name="He G."/>
            <person name="LaButti K."/>
            <person name="Lipzen A."/>
            <person name="Mondo S."/>
            <person name="Riley R."/>
            <person name="Salamov A."/>
            <person name="Simmons B.A."/>
            <person name="Magnuson J.K."/>
            <person name="Henrissat B."/>
            <person name="Mortensen U.H."/>
            <person name="Larsen T.O."/>
            <person name="Devries R.P."/>
            <person name="Grigoriev I.V."/>
            <person name="Machida M."/>
            <person name="Baker S.E."/>
            <person name="Andersen M.R."/>
        </authorList>
    </citation>
    <scope>NUCLEOTIDE SEQUENCE [LARGE SCALE GENOMIC DNA]</scope>
    <source>
        <strain evidence="6 7">CBS 117626</strain>
    </source>
</reference>
<evidence type="ECO:0000256" key="3">
    <source>
        <dbReference type="ARBA" id="ARBA00022989"/>
    </source>
</evidence>
<evidence type="ECO:0000256" key="2">
    <source>
        <dbReference type="ARBA" id="ARBA00022692"/>
    </source>
</evidence>
<feature type="transmembrane region" description="Helical" evidence="5">
    <location>
        <begin position="47"/>
        <end position="66"/>
    </location>
</feature>
<dbReference type="Pfam" id="PF04479">
    <property type="entry name" value="RTA1"/>
    <property type="match status" value="1"/>
</dbReference>
<evidence type="ECO:0000313" key="7">
    <source>
        <dbReference type="Proteomes" id="UP000326950"/>
    </source>
</evidence>
<feature type="transmembrane region" description="Helical" evidence="5">
    <location>
        <begin position="161"/>
        <end position="184"/>
    </location>
</feature>
<dbReference type="AlphaFoldDB" id="A0A5N6UH56"/>
<dbReference type="OrthoDB" id="3358017at2759"/>
<protein>
    <submittedName>
        <fullName evidence="6">RTA1 like protein-domain-containing protein</fullName>
    </submittedName>
</protein>
<dbReference type="PANTHER" id="PTHR31465:SF1">
    <property type="entry name" value="PROTEIN RTA1-RELATED"/>
    <property type="match status" value="1"/>
</dbReference>
<sequence>MLDSRDSDEAIFAFYRYDPSMGGAVLFILLFISTTGCHMFQMFKTRAWFFVPFVIGGIFEIMGYIGRAMSSKESPNWTLGPYIVQTLFLLLAPALLAASIYMLLGRIIMVLQAESHALLRKKWLTKIFVTGDVLSFLLQGAGGGIQSSGSLDNMKTGEHIIVVGLLVQIFFFGFFIITTSHFLWKLKKYPIPRSCSPEIPWKKHLNVLYATSFLIMIRSIFRLAEYIQGNNGYLLHHEIYIYVFDALLMFITMVTFNMVHPQENGYLLGCYVSDCELAPLPDATKLRGYPGV</sequence>
<evidence type="ECO:0000313" key="6">
    <source>
        <dbReference type="EMBL" id="KAE8157890.1"/>
    </source>
</evidence>
<dbReference type="PANTHER" id="PTHR31465">
    <property type="entry name" value="PROTEIN RTA1-RELATED"/>
    <property type="match status" value="1"/>
</dbReference>
<accession>A0A5N6UH56</accession>
<feature type="transmembrane region" description="Helical" evidence="5">
    <location>
        <begin position="20"/>
        <end position="40"/>
    </location>
</feature>
<dbReference type="EMBL" id="ML738710">
    <property type="protein sequence ID" value="KAE8157890.1"/>
    <property type="molecule type" value="Genomic_DNA"/>
</dbReference>
<evidence type="ECO:0000256" key="5">
    <source>
        <dbReference type="SAM" id="Phobius"/>
    </source>
</evidence>
<organism evidence="6 7">
    <name type="scientific">Aspergillus tamarii</name>
    <dbReference type="NCBI Taxonomy" id="41984"/>
    <lineage>
        <taxon>Eukaryota</taxon>
        <taxon>Fungi</taxon>
        <taxon>Dikarya</taxon>
        <taxon>Ascomycota</taxon>
        <taxon>Pezizomycotina</taxon>
        <taxon>Eurotiomycetes</taxon>
        <taxon>Eurotiomycetidae</taxon>
        <taxon>Eurotiales</taxon>
        <taxon>Aspergillaceae</taxon>
        <taxon>Aspergillus</taxon>
        <taxon>Aspergillus subgen. Circumdati</taxon>
    </lineage>
</organism>
<keyword evidence="4 5" id="KW-0472">Membrane</keyword>
<gene>
    <name evidence="6" type="ORF">BDV40DRAFT_292271</name>
</gene>
<dbReference type="GO" id="GO:0016020">
    <property type="term" value="C:membrane"/>
    <property type="evidence" value="ECO:0007669"/>
    <property type="project" value="UniProtKB-SubCell"/>
</dbReference>
<feature type="transmembrane region" description="Helical" evidence="5">
    <location>
        <begin position="205"/>
        <end position="227"/>
    </location>
</feature>
<keyword evidence="7" id="KW-1185">Reference proteome</keyword>
<keyword evidence="3 5" id="KW-1133">Transmembrane helix</keyword>